<sequence length="189" mass="21044">MREFTTIRPPLLSRTRHLSSFTLSPIHPATTLQLSPPAINNHHRRRNYPSFSDFRPGHLEFSTSNAGPASMTLRQMSRVNSSSKGRTAKNSSRAVRLILASSAVNPSSSGSGRALEREEGEAGAVRCKSQQGFVPTKSMNLRSKTQAARRWVRLGQARVMARSSCKMNPSEEMVRRLRREKEAATRSPN</sequence>
<feature type="compositionally biased region" description="Low complexity" evidence="1">
    <location>
        <begin position="103"/>
        <end position="113"/>
    </location>
</feature>
<feature type="compositionally biased region" description="Basic and acidic residues" evidence="1">
    <location>
        <begin position="172"/>
        <end position="189"/>
    </location>
</feature>
<reference evidence="3" key="1">
    <citation type="submission" date="2025-08" db="UniProtKB">
        <authorList>
            <consortium name="RefSeq"/>
        </authorList>
    </citation>
    <scope>IDENTIFICATION</scope>
</reference>
<name>A0A1U8A3J9_NELNU</name>
<dbReference type="KEGG" id="nnu:104599878"/>
<dbReference type="AlphaFoldDB" id="A0A1U8A3J9"/>
<evidence type="ECO:0000313" key="3">
    <source>
        <dbReference type="RefSeq" id="XP_010260925.1"/>
    </source>
</evidence>
<protein>
    <submittedName>
        <fullName evidence="3">Uncharacterized protein LOC104599878</fullName>
    </submittedName>
</protein>
<gene>
    <name evidence="3" type="primary">LOC104599878</name>
</gene>
<dbReference type="GeneID" id="104599878"/>
<feature type="region of interest" description="Disordered" evidence="1">
    <location>
        <begin position="103"/>
        <end position="123"/>
    </location>
</feature>
<evidence type="ECO:0000256" key="1">
    <source>
        <dbReference type="SAM" id="MobiDB-lite"/>
    </source>
</evidence>
<dbReference type="Proteomes" id="UP000189703">
    <property type="component" value="Unplaced"/>
</dbReference>
<dbReference type="InParanoid" id="A0A1U8A3J9"/>
<dbReference type="RefSeq" id="XP_010260925.1">
    <property type="nucleotide sequence ID" value="XM_010262623.2"/>
</dbReference>
<evidence type="ECO:0000313" key="2">
    <source>
        <dbReference type="Proteomes" id="UP000189703"/>
    </source>
</evidence>
<accession>A0A1U8A3J9</accession>
<proteinExistence type="predicted"/>
<organism evidence="2 3">
    <name type="scientific">Nelumbo nucifera</name>
    <name type="common">Sacred lotus</name>
    <dbReference type="NCBI Taxonomy" id="4432"/>
    <lineage>
        <taxon>Eukaryota</taxon>
        <taxon>Viridiplantae</taxon>
        <taxon>Streptophyta</taxon>
        <taxon>Embryophyta</taxon>
        <taxon>Tracheophyta</taxon>
        <taxon>Spermatophyta</taxon>
        <taxon>Magnoliopsida</taxon>
        <taxon>Proteales</taxon>
        <taxon>Nelumbonaceae</taxon>
        <taxon>Nelumbo</taxon>
    </lineage>
</organism>
<keyword evidence="2" id="KW-1185">Reference proteome</keyword>
<feature type="region of interest" description="Disordered" evidence="1">
    <location>
        <begin position="29"/>
        <end position="49"/>
    </location>
</feature>
<feature type="region of interest" description="Disordered" evidence="1">
    <location>
        <begin position="165"/>
        <end position="189"/>
    </location>
</feature>